<dbReference type="Proteomes" id="UP000614350">
    <property type="component" value="Unassembled WGS sequence"/>
</dbReference>
<evidence type="ECO:0000256" key="3">
    <source>
        <dbReference type="ARBA" id="ARBA00022989"/>
    </source>
</evidence>
<organism evidence="6 7">
    <name type="scientific">Vespula vulgaris</name>
    <name type="common">Yellow jacket</name>
    <name type="synonym">Wasp</name>
    <dbReference type="NCBI Taxonomy" id="7454"/>
    <lineage>
        <taxon>Eukaryota</taxon>
        <taxon>Metazoa</taxon>
        <taxon>Ecdysozoa</taxon>
        <taxon>Arthropoda</taxon>
        <taxon>Hexapoda</taxon>
        <taxon>Insecta</taxon>
        <taxon>Pterygota</taxon>
        <taxon>Neoptera</taxon>
        <taxon>Endopterygota</taxon>
        <taxon>Hymenoptera</taxon>
        <taxon>Apocrita</taxon>
        <taxon>Aculeata</taxon>
        <taxon>Vespoidea</taxon>
        <taxon>Vespidae</taxon>
        <taxon>Vespinae</taxon>
        <taxon>Vespula</taxon>
    </lineage>
</organism>
<proteinExistence type="inferred from homology"/>
<evidence type="ECO:0000313" key="6">
    <source>
        <dbReference type="EMBL" id="KAF7389157.1"/>
    </source>
</evidence>
<feature type="transmembrane region" description="Helical" evidence="5">
    <location>
        <begin position="90"/>
        <end position="110"/>
    </location>
</feature>
<dbReference type="EMBL" id="JACSEA010000011">
    <property type="protein sequence ID" value="KAF7389157.1"/>
    <property type="molecule type" value="Genomic_DNA"/>
</dbReference>
<feature type="transmembrane region" description="Helical" evidence="5">
    <location>
        <begin position="180"/>
        <end position="199"/>
    </location>
</feature>
<evidence type="ECO:0000256" key="1">
    <source>
        <dbReference type="ARBA" id="ARBA00004141"/>
    </source>
</evidence>
<dbReference type="AlphaFoldDB" id="A0A834JL68"/>
<keyword evidence="4 5" id="KW-0472">Membrane</keyword>
<comment type="similarity">
    <text evidence="5">Belongs to the BI1 family.</text>
</comment>
<feature type="transmembrane region" description="Helical" evidence="5">
    <location>
        <begin position="122"/>
        <end position="141"/>
    </location>
</feature>
<protein>
    <submittedName>
        <fullName evidence="6">Uncharacterized protein</fullName>
    </submittedName>
</protein>
<accession>A0A834JL68</accession>
<keyword evidence="2 5" id="KW-0812">Transmembrane</keyword>
<dbReference type="PANTHER" id="PTHR23291:SF47">
    <property type="entry name" value="TRANSMEMBRANE BAX INHIBITOR MOTIF CONTAINING 7"/>
    <property type="match status" value="1"/>
</dbReference>
<comment type="caution">
    <text evidence="6">The sequence shown here is derived from an EMBL/GenBank/DDBJ whole genome shotgun (WGS) entry which is preliminary data.</text>
</comment>
<evidence type="ECO:0000313" key="7">
    <source>
        <dbReference type="Proteomes" id="UP000614350"/>
    </source>
</evidence>
<evidence type="ECO:0000256" key="5">
    <source>
        <dbReference type="RuleBase" id="RU004379"/>
    </source>
</evidence>
<feature type="transmembrane region" description="Helical" evidence="5">
    <location>
        <begin position="211"/>
        <end position="233"/>
    </location>
</feature>
<keyword evidence="7" id="KW-1185">Reference proteome</keyword>
<comment type="subcellular location">
    <subcellularLocation>
        <location evidence="1">Membrane</location>
        <topology evidence="1">Multi-pass membrane protein</topology>
    </subcellularLocation>
</comment>
<dbReference type="PANTHER" id="PTHR23291">
    <property type="entry name" value="BAX INHIBITOR-RELATED"/>
    <property type="match status" value="1"/>
</dbReference>
<name>A0A834JL68_VESVU</name>
<feature type="transmembrane region" description="Helical" evidence="5">
    <location>
        <begin position="239"/>
        <end position="261"/>
    </location>
</feature>
<feature type="transmembrane region" description="Helical" evidence="5">
    <location>
        <begin position="153"/>
        <end position="174"/>
    </location>
</feature>
<gene>
    <name evidence="6" type="ORF">HZH66_010294</name>
</gene>
<keyword evidence="3 5" id="KW-1133">Transmembrane helix</keyword>
<evidence type="ECO:0000256" key="2">
    <source>
        <dbReference type="ARBA" id="ARBA00022692"/>
    </source>
</evidence>
<evidence type="ECO:0000256" key="4">
    <source>
        <dbReference type="ARBA" id="ARBA00023136"/>
    </source>
</evidence>
<reference evidence="6" key="1">
    <citation type="journal article" date="2020" name="G3 (Bethesda)">
        <title>High-Quality Assemblies for Three Invasive Social Wasps from the &lt;i&gt;Vespula&lt;/i&gt; Genus.</title>
        <authorList>
            <person name="Harrop T.W.R."/>
            <person name="Guhlin J."/>
            <person name="McLaughlin G.M."/>
            <person name="Permina E."/>
            <person name="Stockwell P."/>
            <person name="Gilligan J."/>
            <person name="Le Lec M.F."/>
            <person name="Gruber M.A.M."/>
            <person name="Quinn O."/>
            <person name="Lovegrove M."/>
            <person name="Duncan E.J."/>
            <person name="Remnant E.J."/>
            <person name="Van Eeckhoven J."/>
            <person name="Graham B."/>
            <person name="Knapp R.A."/>
            <person name="Langford K.W."/>
            <person name="Kronenberg Z."/>
            <person name="Press M.O."/>
            <person name="Eacker S.M."/>
            <person name="Wilson-Rankin E.E."/>
            <person name="Purcell J."/>
            <person name="Lester P.J."/>
            <person name="Dearden P.K."/>
        </authorList>
    </citation>
    <scope>NUCLEOTIDE SEQUENCE</scope>
    <source>
        <strain evidence="6">Marl-1</strain>
    </source>
</reference>
<dbReference type="InterPro" id="IPR006214">
    <property type="entry name" value="Bax_inhibitor_1-related"/>
</dbReference>
<dbReference type="Pfam" id="PF01027">
    <property type="entry name" value="Bax1-I"/>
    <property type="match status" value="1"/>
</dbReference>
<dbReference type="GO" id="GO:0016020">
    <property type="term" value="C:membrane"/>
    <property type="evidence" value="ECO:0007669"/>
    <property type="project" value="UniProtKB-SubCell"/>
</dbReference>
<sequence length="306" mass="35284">MQSTETNEPPIENIIQGPPQLPPLFKGQKIQSGPYTITVTDDMVAQRERQNQELYRAWLHEQRRREMGDEEEYMGDFKDLKVRRTFIRKIFCILGMQLLFTTAVVAFFIFVPAAQEFMLVNWFLWLLALIIFMVTYCAIAFSDCARRQAPNNYLCLCLLTMAMSYLAAFVSVFYSLEVVLVALAMTSIVTITLSFIATFTKFDLTMRTGLITIIGLVGIVALFSMVIVSMFMYIKTLHIMIAIIGTLLISMYLFFDVQTIMGGRRIELNPDEVVYATTQIYVDIILLYQYILLLDLHSTLWYMINT</sequence>
<dbReference type="CDD" id="cd10428">
    <property type="entry name" value="LFG_like"/>
    <property type="match status" value="1"/>
</dbReference>